<dbReference type="EMBL" id="JAUOPU010000038">
    <property type="protein sequence ID" value="MDO6545073.1"/>
    <property type="molecule type" value="Genomic_DNA"/>
</dbReference>
<evidence type="ECO:0000313" key="3">
    <source>
        <dbReference type="EMBL" id="OZS45766.1"/>
    </source>
</evidence>
<keyword evidence="1" id="KW-1133">Transmembrane helix</keyword>
<feature type="transmembrane region" description="Helical" evidence="1">
    <location>
        <begin position="20"/>
        <end position="39"/>
    </location>
</feature>
<evidence type="ECO:0000256" key="1">
    <source>
        <dbReference type="SAM" id="Phobius"/>
    </source>
</evidence>
<dbReference type="Proteomes" id="UP000215999">
    <property type="component" value="Unassembled WGS sequence"/>
</dbReference>
<dbReference type="InterPro" id="IPR031582">
    <property type="entry name" value="TadF"/>
</dbReference>
<reference evidence="3" key="2">
    <citation type="submission" date="2017-07" db="EMBL/GenBank/DDBJ databases">
        <authorList>
            <person name="Gomez-Gil B."/>
            <person name="Enciso-Ibarra K."/>
        </authorList>
    </citation>
    <scope>NUCLEOTIDE SEQUENCE</scope>
    <source>
        <strain evidence="3">CAIM 1827</strain>
    </source>
</reference>
<reference evidence="3 4" key="1">
    <citation type="journal article" date="2016" name="Antonie Van Leeuwenhoek">
        <title>Photobacterium sanguinicancri sp. nov. isolated from marine animals.</title>
        <authorList>
            <person name="Gomez-Gil B."/>
            <person name="Roque A."/>
            <person name="Rotllant G."/>
            <person name="Romalde J.L."/>
            <person name="Doce A."/>
            <person name="Eggermont M."/>
            <person name="Defoirdt T."/>
        </authorList>
    </citation>
    <scope>NUCLEOTIDE SEQUENCE [LARGE SCALE GENOMIC DNA]</scope>
    <source>
        <strain evidence="3 4">CAIM 1827</strain>
    </source>
</reference>
<keyword evidence="4" id="KW-1185">Reference proteome</keyword>
<dbReference type="AlphaFoldDB" id="A0AAW7YE19"/>
<keyword evidence="1" id="KW-0812">Transmembrane</keyword>
<proteinExistence type="predicted"/>
<protein>
    <submittedName>
        <fullName evidence="2">Tight adherence pilus pseudopilin TadF</fullName>
    </submittedName>
</protein>
<evidence type="ECO:0000313" key="4">
    <source>
        <dbReference type="Proteomes" id="UP000215999"/>
    </source>
</evidence>
<sequence>MFTHSNKKITNQTGSVAIELTFVVGALAMCMMFAGDLAAKMTIQGELDNLSYSMANIVRDRTALYSHADNVREELSRQDAEQIDRIVRSNLTRQRAGFNNDKYAVIVEGVTFDSASNANTPATVKQLKSFHLGNKQLNCNPPPSSEFKALTPYTNKKRYMPMYRVTICYESPNLFYTFSGAEEGALVIQSSSINVGR</sequence>
<evidence type="ECO:0000313" key="5">
    <source>
        <dbReference type="Proteomes" id="UP001170624"/>
    </source>
</evidence>
<accession>A0AAW7YE19</accession>
<dbReference type="RefSeq" id="WP_062688890.1">
    <property type="nucleotide sequence ID" value="NZ_AP024850.1"/>
</dbReference>
<gene>
    <name evidence="2" type="primary">tadF</name>
    <name evidence="3" type="ORF">ASV53_01655</name>
    <name evidence="2" type="ORF">Q4568_21270</name>
</gene>
<dbReference type="EMBL" id="NOIF01000004">
    <property type="protein sequence ID" value="OZS45766.1"/>
    <property type="molecule type" value="Genomic_DNA"/>
</dbReference>
<comment type="caution">
    <text evidence="2">The sequence shown here is derived from an EMBL/GenBank/DDBJ whole genome shotgun (WGS) entry which is preliminary data.</text>
</comment>
<name>A0AAW7YE19_9GAMM</name>
<evidence type="ECO:0000313" key="2">
    <source>
        <dbReference type="EMBL" id="MDO6545073.1"/>
    </source>
</evidence>
<organism evidence="2 5">
    <name type="scientific">Photobacterium sanguinicancri</name>
    <dbReference type="NCBI Taxonomy" id="875932"/>
    <lineage>
        <taxon>Bacteria</taxon>
        <taxon>Pseudomonadati</taxon>
        <taxon>Pseudomonadota</taxon>
        <taxon>Gammaproteobacteria</taxon>
        <taxon>Vibrionales</taxon>
        <taxon>Vibrionaceae</taxon>
        <taxon>Photobacterium</taxon>
    </lineage>
</organism>
<keyword evidence="1" id="KW-0472">Membrane</keyword>
<dbReference type="Proteomes" id="UP001170624">
    <property type="component" value="Unassembled WGS sequence"/>
</dbReference>
<reference evidence="2" key="3">
    <citation type="submission" date="2023-07" db="EMBL/GenBank/DDBJ databases">
        <title>Genome content predicts the carbon catabolic preferences of heterotrophic bacteria.</title>
        <authorList>
            <person name="Gralka M."/>
        </authorList>
    </citation>
    <scope>NUCLEOTIDE SEQUENCE</scope>
    <source>
        <strain evidence="2">G2M05</strain>
    </source>
</reference>
<dbReference type="Pfam" id="PF16964">
    <property type="entry name" value="TadF"/>
    <property type="match status" value="1"/>
</dbReference>